<keyword evidence="4" id="KW-1185">Reference proteome</keyword>
<name>A0A1W0X0H9_HYPEX</name>
<keyword evidence="2" id="KW-0732">Signal</keyword>
<feature type="region of interest" description="Disordered" evidence="1">
    <location>
        <begin position="27"/>
        <end position="50"/>
    </location>
</feature>
<evidence type="ECO:0000313" key="4">
    <source>
        <dbReference type="Proteomes" id="UP000192578"/>
    </source>
</evidence>
<dbReference type="EMBL" id="MTYJ01000027">
    <property type="protein sequence ID" value="OQV20822.1"/>
    <property type="molecule type" value="Genomic_DNA"/>
</dbReference>
<proteinExistence type="predicted"/>
<protein>
    <submittedName>
        <fullName evidence="3">Uncharacterized protein</fullName>
    </submittedName>
</protein>
<dbReference type="PROSITE" id="PS51257">
    <property type="entry name" value="PROKAR_LIPOPROTEIN"/>
    <property type="match status" value="1"/>
</dbReference>
<feature type="chain" id="PRO_5013388857" evidence="2">
    <location>
        <begin position="19"/>
        <end position="247"/>
    </location>
</feature>
<reference evidence="4" key="1">
    <citation type="submission" date="2017-01" db="EMBL/GenBank/DDBJ databases">
        <title>Comparative genomics of anhydrobiosis in the tardigrade Hypsibius dujardini.</title>
        <authorList>
            <person name="Yoshida Y."/>
            <person name="Koutsovoulos G."/>
            <person name="Laetsch D."/>
            <person name="Stevens L."/>
            <person name="Kumar S."/>
            <person name="Horikawa D."/>
            <person name="Ishino K."/>
            <person name="Komine S."/>
            <person name="Tomita M."/>
            <person name="Blaxter M."/>
            <person name="Arakawa K."/>
        </authorList>
    </citation>
    <scope>NUCLEOTIDE SEQUENCE [LARGE SCALE GENOMIC DNA]</scope>
    <source>
        <strain evidence="4">Z151</strain>
    </source>
</reference>
<feature type="compositionally biased region" description="Basic and acidic residues" evidence="1">
    <location>
        <begin position="36"/>
        <end position="50"/>
    </location>
</feature>
<sequence length="247" mass="26489">MKSGIFLLLSAVITGCVCQTTTTSTLSSSSTSLWPGKKEAQAREITDARVSQRDKDIRNAFNSQQQGQVLDVPTPHVEQPAKVTEAAVVVPAVALPAGTTITTPPQHDTVANLQPVVETAPAQQSDTRSLLSILGSKSFMDILNPRIMPSDEATRSLIPPLVTDGMKSTLAQQQKAVPQQQSLSQPYLYNPNYPYQQPQQQGYYPGGQQALPFGYGQYPQQNLLGGMGQSPIITGNQYSGLGNAFTG</sequence>
<feature type="signal peptide" evidence="2">
    <location>
        <begin position="1"/>
        <end position="18"/>
    </location>
</feature>
<comment type="caution">
    <text evidence="3">The sequence shown here is derived from an EMBL/GenBank/DDBJ whole genome shotgun (WGS) entry which is preliminary data.</text>
</comment>
<evidence type="ECO:0000256" key="1">
    <source>
        <dbReference type="SAM" id="MobiDB-lite"/>
    </source>
</evidence>
<accession>A0A1W0X0H9</accession>
<dbReference type="Proteomes" id="UP000192578">
    <property type="component" value="Unassembled WGS sequence"/>
</dbReference>
<organism evidence="3 4">
    <name type="scientific">Hypsibius exemplaris</name>
    <name type="common">Freshwater tardigrade</name>
    <dbReference type="NCBI Taxonomy" id="2072580"/>
    <lineage>
        <taxon>Eukaryota</taxon>
        <taxon>Metazoa</taxon>
        <taxon>Ecdysozoa</taxon>
        <taxon>Tardigrada</taxon>
        <taxon>Eutardigrada</taxon>
        <taxon>Parachela</taxon>
        <taxon>Hypsibioidea</taxon>
        <taxon>Hypsibiidae</taxon>
        <taxon>Hypsibius</taxon>
    </lineage>
</organism>
<evidence type="ECO:0000256" key="2">
    <source>
        <dbReference type="SAM" id="SignalP"/>
    </source>
</evidence>
<evidence type="ECO:0000313" key="3">
    <source>
        <dbReference type="EMBL" id="OQV20822.1"/>
    </source>
</evidence>
<dbReference type="AlphaFoldDB" id="A0A1W0X0H9"/>
<gene>
    <name evidence="3" type="ORF">BV898_05168</name>
</gene>